<reference evidence="1" key="1">
    <citation type="submission" date="2023-06" db="EMBL/GenBank/DDBJ databases">
        <authorList>
            <person name="Kurt Z."/>
        </authorList>
    </citation>
    <scope>NUCLEOTIDE SEQUENCE</scope>
</reference>
<gene>
    <name evidence="1" type="ORF">HINF_LOCUS63275</name>
    <name evidence="2" type="ORF">HINF_LOCUS9661</name>
</gene>
<proteinExistence type="predicted"/>
<reference evidence="2 3" key="2">
    <citation type="submission" date="2024-07" db="EMBL/GenBank/DDBJ databases">
        <authorList>
            <person name="Akdeniz Z."/>
        </authorList>
    </citation>
    <scope>NUCLEOTIDE SEQUENCE [LARGE SCALE GENOMIC DNA]</scope>
</reference>
<evidence type="ECO:0000313" key="2">
    <source>
        <dbReference type="EMBL" id="CAL5986946.1"/>
    </source>
</evidence>
<protein>
    <submittedName>
        <fullName evidence="2">Hypothetical_protein</fullName>
    </submittedName>
</protein>
<name>A0AA86RDL3_9EUKA</name>
<evidence type="ECO:0000313" key="1">
    <source>
        <dbReference type="EMBL" id="CAI9975630.1"/>
    </source>
</evidence>
<dbReference type="Proteomes" id="UP001642409">
    <property type="component" value="Unassembled WGS sequence"/>
</dbReference>
<accession>A0AA86RDL3</accession>
<sequence>MVTCTPFTPALKIEINYFCVAQSAIINFEYLNNVKIYNSAVTLCLRCWCLIIHQMLMGVDFFNYSRYKRYYIQCILIFWTGVEWQYKNIIEQIPLNCREYPFFQSKFQNVEPLKDLVNLQGLYLAQNKIKDFTPTKNHPNFKKYFIGGWGGQ</sequence>
<keyword evidence="3" id="KW-1185">Reference proteome</keyword>
<organism evidence="1">
    <name type="scientific">Hexamita inflata</name>
    <dbReference type="NCBI Taxonomy" id="28002"/>
    <lineage>
        <taxon>Eukaryota</taxon>
        <taxon>Metamonada</taxon>
        <taxon>Diplomonadida</taxon>
        <taxon>Hexamitidae</taxon>
        <taxon>Hexamitinae</taxon>
        <taxon>Hexamita</taxon>
    </lineage>
</organism>
<dbReference type="EMBL" id="CAXDID020000020">
    <property type="protein sequence ID" value="CAL5986946.1"/>
    <property type="molecule type" value="Genomic_DNA"/>
</dbReference>
<evidence type="ECO:0000313" key="3">
    <source>
        <dbReference type="Proteomes" id="UP001642409"/>
    </source>
</evidence>
<dbReference type="EMBL" id="CATOUU010001169">
    <property type="protein sequence ID" value="CAI9975630.1"/>
    <property type="molecule type" value="Genomic_DNA"/>
</dbReference>
<comment type="caution">
    <text evidence="1">The sequence shown here is derived from an EMBL/GenBank/DDBJ whole genome shotgun (WGS) entry which is preliminary data.</text>
</comment>
<dbReference type="AlphaFoldDB" id="A0AA86RDL3"/>